<dbReference type="Proteomes" id="UP000003805">
    <property type="component" value="Unassembled WGS sequence"/>
</dbReference>
<evidence type="ECO:0000313" key="1">
    <source>
        <dbReference type="EMBL" id="EFI47341.1"/>
    </source>
</evidence>
<evidence type="ECO:0000313" key="2">
    <source>
        <dbReference type="Proteomes" id="UP000003805"/>
    </source>
</evidence>
<evidence type="ECO:0008006" key="3">
    <source>
        <dbReference type="Google" id="ProtNLM"/>
    </source>
</evidence>
<keyword evidence="2" id="KW-1185">Reference proteome</keyword>
<protein>
    <recommendedName>
        <fullName evidence="3">Knr4/Smi1-like domain-containing protein</fullName>
    </recommendedName>
</protein>
<dbReference type="eggNOG" id="ENOG5032UZ8">
    <property type="taxonomic scope" value="Bacteria"/>
</dbReference>
<sequence length="180" mass="21316">MEKDFLDYLRLSDAIRNGYRNSLLPINWGWSFILEEIMEQSIPNLFEIVYSNVGGTKYNVEEQKYMDFIPGFLLIHIDEWISHYRKLAQITNNIYFPILCNYSSDYIAMNGLTGEICEIFHDEESIGVLFKDSNHFFKTLVANYKNNVYFLDDDGYLDYDEDKEYEVASQLNPDVAYWKI</sequence>
<accession>D7NGH5</accession>
<organism evidence="1 2">
    <name type="scientific">Segatella oris C735</name>
    <dbReference type="NCBI Taxonomy" id="563008"/>
    <lineage>
        <taxon>Bacteria</taxon>
        <taxon>Pseudomonadati</taxon>
        <taxon>Bacteroidota</taxon>
        <taxon>Bacteroidia</taxon>
        <taxon>Bacteroidales</taxon>
        <taxon>Prevotellaceae</taxon>
        <taxon>Segatella</taxon>
    </lineage>
</organism>
<name>D7NGH5_9BACT</name>
<dbReference type="EMBL" id="GL349587">
    <property type="protein sequence ID" value="EFI47341.1"/>
    <property type="molecule type" value="Genomic_DNA"/>
</dbReference>
<dbReference type="HOGENOM" id="CLU_1413955_0_0_10"/>
<gene>
    <name evidence="1" type="ORF">HMPREF0665_02692</name>
</gene>
<proteinExistence type="predicted"/>
<dbReference type="RefSeq" id="WP_004378912.1">
    <property type="nucleotide sequence ID" value="NZ_GL349587.1"/>
</dbReference>
<reference evidence="1 2" key="1">
    <citation type="submission" date="2010-02" db="EMBL/GenBank/DDBJ databases">
        <title>The Genome Sequence of Prevotella oris strain C735.</title>
        <authorList>
            <consortium name="The Broad Institute Genome Sequencing Platform"/>
            <person name="Ward D."/>
            <person name="Feldgarden M."/>
            <person name="Earl A."/>
            <person name="Young S.K."/>
            <person name="Zeng Q."/>
            <person name="Koehrsen M."/>
            <person name="Alvarado L."/>
            <person name="Berlin A."/>
            <person name="Bochicchio J."/>
            <person name="Borenstein D."/>
            <person name="Chapman S.B."/>
            <person name="Chen Z."/>
            <person name="Engels R."/>
            <person name="Freedman E."/>
            <person name="Gellesch M."/>
            <person name="Goldberg J."/>
            <person name="Griggs A."/>
            <person name="Gujja S."/>
            <person name="Heilman E."/>
            <person name="Heiman D."/>
            <person name="Hepburn T."/>
            <person name="Howarth C."/>
            <person name="Jen D."/>
            <person name="Larson L."/>
            <person name="Mehta T."/>
            <person name="Park D."/>
            <person name="Pearson M."/>
            <person name="Roberts A."/>
            <person name="Saif S."/>
            <person name="Shea T."/>
            <person name="Shenoy N."/>
            <person name="Sisk P."/>
            <person name="Stolte C."/>
            <person name="Sykes S."/>
            <person name="Thomson T."/>
            <person name="Walk T."/>
            <person name="White J."/>
            <person name="Yandava C."/>
            <person name="Sibley C.D."/>
            <person name="Field T.R."/>
            <person name="Grinwis M."/>
            <person name="Eshaghurshan C.S."/>
            <person name="Surette M.G."/>
            <person name="Haas B."/>
            <person name="Nusbaum C."/>
            <person name="Birren B."/>
        </authorList>
    </citation>
    <scope>NUCLEOTIDE SEQUENCE [LARGE SCALE GENOMIC DNA]</scope>
    <source>
        <strain evidence="1 2">C735</strain>
    </source>
</reference>
<dbReference type="AlphaFoldDB" id="D7NGH5"/>